<feature type="region of interest" description="Disordered" evidence="1">
    <location>
        <begin position="31"/>
        <end position="50"/>
    </location>
</feature>
<name>A0A8X6XF05_9ARAC</name>
<accession>A0A8X6XF05</accession>
<dbReference type="AlphaFoldDB" id="A0A8X6XF05"/>
<protein>
    <submittedName>
        <fullName evidence="2">Uncharacterized protein</fullName>
    </submittedName>
</protein>
<organism evidence="2 3">
    <name type="scientific">Trichonephila inaurata madagascariensis</name>
    <dbReference type="NCBI Taxonomy" id="2747483"/>
    <lineage>
        <taxon>Eukaryota</taxon>
        <taxon>Metazoa</taxon>
        <taxon>Ecdysozoa</taxon>
        <taxon>Arthropoda</taxon>
        <taxon>Chelicerata</taxon>
        <taxon>Arachnida</taxon>
        <taxon>Araneae</taxon>
        <taxon>Araneomorphae</taxon>
        <taxon>Entelegynae</taxon>
        <taxon>Araneoidea</taxon>
        <taxon>Nephilidae</taxon>
        <taxon>Trichonephila</taxon>
        <taxon>Trichonephila inaurata</taxon>
    </lineage>
</organism>
<reference evidence="2" key="1">
    <citation type="submission" date="2020-08" db="EMBL/GenBank/DDBJ databases">
        <title>Multicomponent nature underlies the extraordinary mechanical properties of spider dragline silk.</title>
        <authorList>
            <person name="Kono N."/>
            <person name="Nakamura H."/>
            <person name="Mori M."/>
            <person name="Yoshida Y."/>
            <person name="Ohtoshi R."/>
            <person name="Malay A.D."/>
            <person name="Moran D.A.P."/>
            <person name="Tomita M."/>
            <person name="Numata K."/>
            <person name="Arakawa K."/>
        </authorList>
    </citation>
    <scope>NUCLEOTIDE SEQUENCE</scope>
</reference>
<evidence type="ECO:0000256" key="1">
    <source>
        <dbReference type="SAM" id="MobiDB-lite"/>
    </source>
</evidence>
<evidence type="ECO:0000313" key="2">
    <source>
        <dbReference type="EMBL" id="GFY52123.1"/>
    </source>
</evidence>
<evidence type="ECO:0000313" key="3">
    <source>
        <dbReference type="Proteomes" id="UP000886998"/>
    </source>
</evidence>
<dbReference type="Proteomes" id="UP000886998">
    <property type="component" value="Unassembled WGS sequence"/>
</dbReference>
<comment type="caution">
    <text evidence="2">The sequence shown here is derived from an EMBL/GenBank/DDBJ whole genome shotgun (WGS) entry which is preliminary data.</text>
</comment>
<keyword evidence="3" id="KW-1185">Reference proteome</keyword>
<sequence length="87" mass="10042">MKKKSITKPLSLNCFLSTPRREKKKHFILEDKENGDKRQGSHAELNRAKDHGIILAPEELPEASLRTTMALQLQKMYKHLAKLIYNA</sequence>
<dbReference type="EMBL" id="BMAV01008475">
    <property type="protein sequence ID" value="GFY52123.1"/>
    <property type="molecule type" value="Genomic_DNA"/>
</dbReference>
<proteinExistence type="predicted"/>
<gene>
    <name evidence="2" type="ORF">TNIN_61531</name>
</gene>